<organism evidence="1 2">
    <name type="scientific">Dreissena polymorpha</name>
    <name type="common">Zebra mussel</name>
    <name type="synonym">Mytilus polymorpha</name>
    <dbReference type="NCBI Taxonomy" id="45954"/>
    <lineage>
        <taxon>Eukaryota</taxon>
        <taxon>Metazoa</taxon>
        <taxon>Spiralia</taxon>
        <taxon>Lophotrochozoa</taxon>
        <taxon>Mollusca</taxon>
        <taxon>Bivalvia</taxon>
        <taxon>Autobranchia</taxon>
        <taxon>Heteroconchia</taxon>
        <taxon>Euheterodonta</taxon>
        <taxon>Imparidentia</taxon>
        <taxon>Neoheterodontei</taxon>
        <taxon>Myida</taxon>
        <taxon>Dreissenoidea</taxon>
        <taxon>Dreissenidae</taxon>
        <taxon>Dreissena</taxon>
    </lineage>
</organism>
<dbReference type="EMBL" id="JAIWYP010000007">
    <property type="protein sequence ID" value="KAH3793711.1"/>
    <property type="molecule type" value="Genomic_DNA"/>
</dbReference>
<dbReference type="AlphaFoldDB" id="A0A9D4F9H9"/>
<evidence type="ECO:0000313" key="1">
    <source>
        <dbReference type="EMBL" id="KAH3793711.1"/>
    </source>
</evidence>
<protein>
    <submittedName>
        <fullName evidence="1">Uncharacterized protein</fullName>
    </submittedName>
</protein>
<accession>A0A9D4F9H9</accession>
<reference evidence="1" key="1">
    <citation type="journal article" date="2019" name="bioRxiv">
        <title>The Genome of the Zebra Mussel, Dreissena polymorpha: A Resource for Invasive Species Research.</title>
        <authorList>
            <person name="McCartney M.A."/>
            <person name="Auch B."/>
            <person name="Kono T."/>
            <person name="Mallez S."/>
            <person name="Zhang Y."/>
            <person name="Obille A."/>
            <person name="Becker A."/>
            <person name="Abrahante J.E."/>
            <person name="Garbe J."/>
            <person name="Badalamenti J.P."/>
            <person name="Herman A."/>
            <person name="Mangelson H."/>
            <person name="Liachko I."/>
            <person name="Sullivan S."/>
            <person name="Sone E.D."/>
            <person name="Koren S."/>
            <person name="Silverstein K.A.T."/>
            <person name="Beckman K.B."/>
            <person name="Gohl D.M."/>
        </authorList>
    </citation>
    <scope>NUCLEOTIDE SEQUENCE</scope>
    <source>
        <strain evidence="1">Duluth1</strain>
        <tissue evidence="1">Whole animal</tissue>
    </source>
</reference>
<comment type="caution">
    <text evidence="1">The sequence shown here is derived from an EMBL/GenBank/DDBJ whole genome shotgun (WGS) entry which is preliminary data.</text>
</comment>
<reference evidence="1" key="2">
    <citation type="submission" date="2020-11" db="EMBL/GenBank/DDBJ databases">
        <authorList>
            <person name="McCartney M.A."/>
            <person name="Auch B."/>
            <person name="Kono T."/>
            <person name="Mallez S."/>
            <person name="Becker A."/>
            <person name="Gohl D.M."/>
            <person name="Silverstein K.A.T."/>
            <person name="Koren S."/>
            <person name="Bechman K.B."/>
            <person name="Herman A."/>
            <person name="Abrahante J.E."/>
            <person name="Garbe J."/>
        </authorList>
    </citation>
    <scope>NUCLEOTIDE SEQUENCE</scope>
    <source>
        <strain evidence="1">Duluth1</strain>
        <tissue evidence="1">Whole animal</tissue>
    </source>
</reference>
<evidence type="ECO:0000313" key="2">
    <source>
        <dbReference type="Proteomes" id="UP000828390"/>
    </source>
</evidence>
<gene>
    <name evidence="1" type="ORF">DPMN_147229</name>
</gene>
<dbReference type="Proteomes" id="UP000828390">
    <property type="component" value="Unassembled WGS sequence"/>
</dbReference>
<name>A0A9D4F9H9_DREPO</name>
<keyword evidence="2" id="KW-1185">Reference proteome</keyword>
<sequence>MKLREDIMSTATANRGQLGHLIADKLITRPVEVRAAIYGKMKTLKRAIRRKNRGGAPVEPAGSVGIPHPIPPQYTTPMPDGDNGSTDARLLVFASDTGLRLLGRAKTWLCDGTHSTAPKQFVQLFCICVPRGNGNVTAAYALLTGKQ</sequence>
<proteinExistence type="predicted"/>